<feature type="region of interest" description="Disordered" evidence="12">
    <location>
        <begin position="346"/>
        <end position="369"/>
    </location>
</feature>
<evidence type="ECO:0000256" key="5">
    <source>
        <dbReference type="ARBA" id="ARBA00022741"/>
    </source>
</evidence>
<keyword evidence="9" id="KW-0694">RNA-binding</keyword>
<dbReference type="SUPFAM" id="SSF57667">
    <property type="entry name" value="beta-beta-alpha zinc fingers"/>
    <property type="match status" value="2"/>
</dbReference>
<dbReference type="SUPFAM" id="SSF52540">
    <property type="entry name" value="P-loop containing nucleoside triphosphate hydrolases"/>
    <property type="match status" value="1"/>
</dbReference>
<dbReference type="CDD" id="cd18808">
    <property type="entry name" value="SF1_C_Upf1"/>
    <property type="match status" value="1"/>
</dbReference>
<evidence type="ECO:0000256" key="7">
    <source>
        <dbReference type="ARBA" id="ARBA00022806"/>
    </source>
</evidence>
<organism evidence="14 15">
    <name type="scientific">Pleodorina starrii</name>
    <dbReference type="NCBI Taxonomy" id="330485"/>
    <lineage>
        <taxon>Eukaryota</taxon>
        <taxon>Viridiplantae</taxon>
        <taxon>Chlorophyta</taxon>
        <taxon>core chlorophytes</taxon>
        <taxon>Chlorophyceae</taxon>
        <taxon>CS clade</taxon>
        <taxon>Chlamydomonadales</taxon>
        <taxon>Volvocaceae</taxon>
        <taxon>Pleodorina</taxon>
    </lineage>
</organism>
<feature type="region of interest" description="Disordered" evidence="12">
    <location>
        <begin position="880"/>
        <end position="909"/>
    </location>
</feature>
<dbReference type="InterPro" id="IPR049080">
    <property type="entry name" value="MOV-10-like_beta-barrel"/>
</dbReference>
<dbReference type="GO" id="GO:0003724">
    <property type="term" value="F:RNA helicase activity"/>
    <property type="evidence" value="ECO:0007669"/>
    <property type="project" value="UniProtKB-EC"/>
</dbReference>
<dbReference type="FunFam" id="3.40.50.300:FF:000608">
    <property type="entry name" value="Mov10 RISC complex RNA helicase"/>
    <property type="match status" value="1"/>
</dbReference>
<comment type="caution">
    <text evidence="14">The sequence shown here is derived from an EMBL/GenBank/DDBJ whole genome shotgun (WGS) entry which is preliminary data.</text>
</comment>
<evidence type="ECO:0000256" key="3">
    <source>
        <dbReference type="ARBA" id="ARBA00012552"/>
    </source>
</evidence>
<feature type="compositionally biased region" description="Polar residues" evidence="12">
    <location>
        <begin position="888"/>
        <end position="908"/>
    </location>
</feature>
<dbReference type="GO" id="GO:0036464">
    <property type="term" value="C:cytoplasmic ribonucleoprotein granule"/>
    <property type="evidence" value="ECO:0007669"/>
    <property type="project" value="UniProtKB-SubCell"/>
</dbReference>
<dbReference type="InterPro" id="IPR027417">
    <property type="entry name" value="P-loop_NTPase"/>
</dbReference>
<evidence type="ECO:0000256" key="9">
    <source>
        <dbReference type="ARBA" id="ARBA00022884"/>
    </source>
</evidence>
<evidence type="ECO:0000313" key="14">
    <source>
        <dbReference type="EMBL" id="GLC48194.1"/>
    </source>
</evidence>
<dbReference type="PANTHER" id="PTHR45418">
    <property type="entry name" value="CANCER/TESTIS ANTIGEN 55"/>
    <property type="match status" value="1"/>
</dbReference>
<evidence type="ECO:0000313" key="15">
    <source>
        <dbReference type="Proteomes" id="UP001165080"/>
    </source>
</evidence>
<keyword evidence="4" id="KW-0963">Cytoplasm</keyword>
<dbReference type="SMART" id="SM00382">
    <property type="entry name" value="AAA"/>
    <property type="match status" value="1"/>
</dbReference>
<feature type="region of interest" description="Disordered" evidence="12">
    <location>
        <begin position="1134"/>
        <end position="1164"/>
    </location>
</feature>
<dbReference type="GO" id="GO:0016787">
    <property type="term" value="F:hydrolase activity"/>
    <property type="evidence" value="ECO:0007669"/>
    <property type="project" value="UniProtKB-KW"/>
</dbReference>
<dbReference type="SMART" id="SM00355">
    <property type="entry name" value="ZnF_C2H2"/>
    <property type="match status" value="2"/>
</dbReference>
<dbReference type="InterPro" id="IPR041679">
    <property type="entry name" value="DNA2/NAM7-like_C"/>
</dbReference>
<keyword evidence="7 14" id="KW-0347">Helicase</keyword>
<feature type="compositionally biased region" description="Low complexity" evidence="12">
    <location>
        <begin position="219"/>
        <end position="229"/>
    </location>
</feature>
<dbReference type="InterPro" id="IPR036236">
    <property type="entry name" value="Znf_C2H2_sf"/>
</dbReference>
<proteinExistence type="inferred from homology"/>
<evidence type="ECO:0000256" key="2">
    <source>
        <dbReference type="ARBA" id="ARBA00005601"/>
    </source>
</evidence>
<dbReference type="PANTHER" id="PTHR45418:SF1">
    <property type="entry name" value="CANCER_TESTIS ANTIGEN 55"/>
    <property type="match status" value="1"/>
</dbReference>
<evidence type="ECO:0000256" key="6">
    <source>
        <dbReference type="ARBA" id="ARBA00022801"/>
    </source>
</evidence>
<evidence type="ECO:0000256" key="10">
    <source>
        <dbReference type="ARBA" id="ARBA00023158"/>
    </source>
</evidence>
<comment type="subcellular location">
    <subcellularLocation>
        <location evidence="1">Cytoplasm</location>
        <location evidence="1">Cytoplasmic ribonucleoprotein granule</location>
    </subcellularLocation>
</comment>
<dbReference type="InterPro" id="IPR047187">
    <property type="entry name" value="SF1_C_Upf1"/>
</dbReference>
<evidence type="ECO:0000256" key="4">
    <source>
        <dbReference type="ARBA" id="ARBA00022490"/>
    </source>
</evidence>
<feature type="region of interest" description="Disordered" evidence="12">
    <location>
        <begin position="219"/>
        <end position="247"/>
    </location>
</feature>
<name>A0A9W6EX92_9CHLO</name>
<evidence type="ECO:0000256" key="11">
    <source>
        <dbReference type="ARBA" id="ARBA00047984"/>
    </source>
</evidence>
<keyword evidence="6" id="KW-0378">Hydrolase</keyword>
<evidence type="ECO:0000259" key="13">
    <source>
        <dbReference type="PROSITE" id="PS00028"/>
    </source>
</evidence>
<evidence type="ECO:0000256" key="1">
    <source>
        <dbReference type="ARBA" id="ARBA00004331"/>
    </source>
</evidence>
<dbReference type="InterPro" id="IPR013087">
    <property type="entry name" value="Znf_C2H2_type"/>
</dbReference>
<dbReference type="Gene3D" id="3.30.160.60">
    <property type="entry name" value="Classic Zinc Finger"/>
    <property type="match status" value="1"/>
</dbReference>
<keyword evidence="8" id="KW-0067">ATP-binding</keyword>
<dbReference type="GO" id="GO:0008270">
    <property type="term" value="F:zinc ion binding"/>
    <property type="evidence" value="ECO:0007669"/>
    <property type="project" value="InterPro"/>
</dbReference>
<dbReference type="Gene3D" id="3.40.50.300">
    <property type="entry name" value="P-loop containing nucleotide triphosphate hydrolases"/>
    <property type="match status" value="2"/>
</dbReference>
<dbReference type="GO" id="GO:0005524">
    <property type="term" value="F:ATP binding"/>
    <property type="evidence" value="ECO:0007669"/>
    <property type="project" value="UniProtKB-KW"/>
</dbReference>
<comment type="similarity">
    <text evidence="2">Belongs to the DNA2/NAM7 helicase family. SDE3 subfamily.</text>
</comment>
<dbReference type="Pfam" id="PF12874">
    <property type="entry name" value="zf-met"/>
    <property type="match status" value="2"/>
</dbReference>
<feature type="compositionally biased region" description="Low complexity" evidence="12">
    <location>
        <begin position="356"/>
        <end position="365"/>
    </location>
</feature>
<dbReference type="SMART" id="SM00451">
    <property type="entry name" value="ZnF_U1"/>
    <property type="match status" value="2"/>
</dbReference>
<dbReference type="Pfam" id="PF21634">
    <property type="entry name" value="MOV-10_beta-barrel"/>
    <property type="match status" value="1"/>
</dbReference>
<dbReference type="InterPro" id="IPR003604">
    <property type="entry name" value="Matrin/U1-like-C_Znf_C2H2"/>
</dbReference>
<feature type="compositionally biased region" description="Acidic residues" evidence="12">
    <location>
        <begin position="1146"/>
        <end position="1155"/>
    </location>
</feature>
<feature type="domain" description="C2H2-type" evidence="13">
    <location>
        <begin position="168"/>
        <end position="190"/>
    </location>
</feature>
<dbReference type="PROSITE" id="PS00028">
    <property type="entry name" value="ZINC_FINGER_C2H2_1"/>
    <property type="match status" value="1"/>
</dbReference>
<comment type="catalytic activity">
    <reaction evidence="11">
        <text>ATP + H2O = ADP + phosphate + H(+)</text>
        <dbReference type="Rhea" id="RHEA:13065"/>
        <dbReference type="ChEBI" id="CHEBI:15377"/>
        <dbReference type="ChEBI" id="CHEBI:15378"/>
        <dbReference type="ChEBI" id="CHEBI:30616"/>
        <dbReference type="ChEBI" id="CHEBI:43474"/>
        <dbReference type="ChEBI" id="CHEBI:456216"/>
        <dbReference type="EC" id="3.6.4.13"/>
    </reaction>
</comment>
<evidence type="ECO:0000256" key="12">
    <source>
        <dbReference type="SAM" id="MobiDB-lite"/>
    </source>
</evidence>
<dbReference type="InterPro" id="IPR003593">
    <property type="entry name" value="AAA+_ATPase"/>
</dbReference>
<dbReference type="GO" id="GO:0031047">
    <property type="term" value="P:regulatory ncRNA-mediated gene silencing"/>
    <property type="evidence" value="ECO:0007669"/>
    <property type="project" value="UniProtKB-KW"/>
</dbReference>
<dbReference type="InterPro" id="IPR041677">
    <property type="entry name" value="DNA2/NAM7_AAA_11"/>
</dbReference>
<dbReference type="GO" id="GO:0003723">
    <property type="term" value="F:RNA binding"/>
    <property type="evidence" value="ECO:0007669"/>
    <property type="project" value="UniProtKB-KW"/>
</dbReference>
<dbReference type="EMBL" id="BRXU01000001">
    <property type="protein sequence ID" value="GLC48194.1"/>
    <property type="molecule type" value="Genomic_DNA"/>
</dbReference>
<keyword evidence="10" id="KW-0943">RNA-mediated gene silencing</keyword>
<protein>
    <recommendedName>
        <fullName evidence="3">RNA helicase</fullName>
        <ecNumber evidence="3">3.6.4.13</ecNumber>
    </recommendedName>
</protein>
<dbReference type="EC" id="3.6.4.13" evidence="3"/>
<keyword evidence="15" id="KW-1185">Reference proteome</keyword>
<keyword evidence="5" id="KW-0547">Nucleotide-binding</keyword>
<dbReference type="Pfam" id="PF13087">
    <property type="entry name" value="AAA_12"/>
    <property type="match status" value="1"/>
</dbReference>
<dbReference type="Pfam" id="PF13086">
    <property type="entry name" value="AAA_11"/>
    <property type="match status" value="1"/>
</dbReference>
<reference evidence="14 15" key="1">
    <citation type="journal article" date="2023" name="Commun. Biol.">
        <title>Reorganization of the ancestral sex-determining regions during the evolution of trioecy in Pleodorina starrii.</title>
        <authorList>
            <person name="Takahashi K."/>
            <person name="Suzuki S."/>
            <person name="Kawai-Toyooka H."/>
            <person name="Yamamoto K."/>
            <person name="Hamaji T."/>
            <person name="Ootsuki R."/>
            <person name="Yamaguchi H."/>
            <person name="Kawachi M."/>
            <person name="Higashiyama T."/>
            <person name="Nozaki H."/>
        </authorList>
    </citation>
    <scope>NUCLEOTIDE SEQUENCE [LARGE SCALE GENOMIC DNA]</scope>
    <source>
        <strain evidence="14 15">NIES-4479</strain>
    </source>
</reference>
<evidence type="ECO:0000256" key="8">
    <source>
        <dbReference type="ARBA" id="ARBA00022840"/>
    </source>
</evidence>
<dbReference type="AlphaFoldDB" id="A0A9W6EX92"/>
<sequence length="1214" mass="130126">MDPRKAAADEVAVVEFIKKFYARHPGAAPGINFHFFKTTCKCFRALRYADIRAWFKSRPQAYTVIGQLVVPHGIAAELPTAVAETTTAAAPAAIPAAVLTALTVPSPAAQLSLYCSICRIRCTSEDNMRDHLRGARHRDALSAADAHALEEAVLRSSQEPAATGCSHCELCGKWFNRPDLFRNHVASSAHKARVFWLLLRRSAALAPGADAVGRGIAPSGSASGAAPDATDPRVSVSSLPHPLPAVAPGATARHTLTLRNRGPGSIKLRSVSFLTPVPDGSMRLEDLHGVTAQPSGTVVWLSEGSSYEVVLVLEPRAMGLMRNLIILDMAPMGPVARPVAGVCCPPDLPPPPPPGADAGQAAAAQRRPKGLAPVNKDVVKGIPPPGSQEHLPLPLPMQPLPVPSQLRQLVGTANWAELKRLVPPLGEVQGQAQYAERLQKLLWLEELQHEIDIRVYDMKGVTLLKAGSGGRLALEVPGLAENRPSVLKGDRLLVTPSDRSAGGREYEGYVHVVQKETVLLGFADSFTRDVWIAGRRFDVRFTVNRSAFNLMQNALLRARDPRQLSPHLVLPGSKAAPLPTRPPPGLPLVEPPGGDGGAGRLTWQNGTLNNEQKLAVREVLRGEHAPLPYLIFGPPGTGKTSTLVEAAKQLLLTRPSSRLLLVAPSNSAADLLIQSLSATSGGAANRTMTRRLGPGGCLLMRLCAYSRPLEDLPKDLRDQAEEHGLRPHRGLGGGGGGGSPGGLGAGGAHVCAVNWDSEAAAFLMPPRDMLMDPRLRVVAASCAMAAKLVHAGLPVGHFSHILVDEAGHAEEPLLLCSLAGLAPQLGQGKQQLGGGSGSGGTRVVMAGDPRQLGPVILSLFAKQYGGLDVSLMERLLEQSGGPYGRTKTGPQVQRSSQPAPLSAGSQLPASPPSYASAYITKLLSNYRSHPAILRVPNATFYDDELRCAASPETVNSMLLWEELPNPRVPMLMHHIVGKDEQEANSPSWQNMLEARQVVDYVQKLLAKRRGGRVSADEIGIISPYKKQVQRIRVLLRELRDHIKVGSVEEFQGQERRIIIISTVRSSDEYLDFDSRHRLGFLSNPKRFNVAVTRAKALLVLVGNAQILAQDKHWRALLRYMRAAGAIVGQALPPKVAERLDGPPTAEDQEEEDEEEAARAAGEGGGTAQVDALARLLQQLVLGSEVRPPSEEDNAAMMTRGAVVQVEGGEMRRFD</sequence>
<feature type="compositionally biased region" description="Pro residues" evidence="12">
    <location>
        <begin position="346"/>
        <end position="355"/>
    </location>
</feature>
<dbReference type="Proteomes" id="UP001165080">
    <property type="component" value="Unassembled WGS sequence"/>
</dbReference>
<gene>
    <name evidence="14" type="primary">PLEST007420</name>
    <name evidence="14" type="ORF">PLESTB_000069400</name>
</gene>
<accession>A0A9W6EX92</accession>
<dbReference type="OrthoDB" id="6513042at2759"/>